<feature type="region of interest" description="Disordered" evidence="1">
    <location>
        <begin position="61"/>
        <end position="80"/>
    </location>
</feature>
<keyword evidence="3" id="KW-1185">Reference proteome</keyword>
<evidence type="ECO:0000313" key="3">
    <source>
        <dbReference type="Proteomes" id="UP000557204"/>
    </source>
</evidence>
<dbReference type="Proteomes" id="UP000557204">
    <property type="component" value="Unassembled WGS sequence"/>
</dbReference>
<evidence type="ECO:0000256" key="1">
    <source>
        <dbReference type="SAM" id="MobiDB-lite"/>
    </source>
</evidence>
<proteinExistence type="predicted"/>
<name>A0A849JZJ8_9MICO</name>
<sequence>MPSKRYVEAVIEIKQRMKPKVDNQGHEVPDQTPAVMKTDWWGNLTYASRPDVGTFRLDHRTEAIEFDPPTPPDEDTGDKA</sequence>
<gene>
    <name evidence="2" type="ORF">HLI28_10520</name>
</gene>
<reference evidence="2 3" key="1">
    <citation type="submission" date="2020-05" db="EMBL/GenBank/DDBJ databases">
        <title>Genome sequence of Isoptericola sp. JC619 isolated from Chilika lagoon, India.</title>
        <authorList>
            <person name="Kumar D."/>
            <person name="Appam K."/>
            <person name="Gandham S."/>
            <person name="Uppada J."/>
            <person name="Sasikala C."/>
            <person name="Venkata Ramana C."/>
        </authorList>
    </citation>
    <scope>NUCLEOTIDE SEQUENCE [LARGE SCALE GENOMIC DNA]</scope>
    <source>
        <strain evidence="2 3">JC619</strain>
    </source>
</reference>
<evidence type="ECO:0000313" key="2">
    <source>
        <dbReference type="EMBL" id="NNU27974.1"/>
    </source>
</evidence>
<dbReference type="RefSeq" id="WP_171247478.1">
    <property type="nucleotide sequence ID" value="NZ_JABFAJ010000019.1"/>
</dbReference>
<comment type="caution">
    <text evidence="2">The sequence shown here is derived from an EMBL/GenBank/DDBJ whole genome shotgun (WGS) entry which is preliminary data.</text>
</comment>
<dbReference type="EMBL" id="JABFAJ010000019">
    <property type="protein sequence ID" value="NNU27974.1"/>
    <property type="molecule type" value="Genomic_DNA"/>
</dbReference>
<accession>A0A849JZJ8</accession>
<protein>
    <submittedName>
        <fullName evidence="2">Uncharacterized protein</fullName>
    </submittedName>
</protein>
<organism evidence="2 3">
    <name type="scientific">Isoptericola sediminis</name>
    <dbReference type="NCBI Taxonomy" id="2733572"/>
    <lineage>
        <taxon>Bacteria</taxon>
        <taxon>Bacillati</taxon>
        <taxon>Actinomycetota</taxon>
        <taxon>Actinomycetes</taxon>
        <taxon>Micrococcales</taxon>
        <taxon>Promicromonosporaceae</taxon>
        <taxon>Isoptericola</taxon>
    </lineage>
</organism>
<dbReference type="AlphaFoldDB" id="A0A849JZJ8"/>